<evidence type="ECO:0000313" key="8">
    <source>
        <dbReference type="EMBL" id="QBK25370.1"/>
    </source>
</evidence>
<keyword evidence="3 8" id="KW-0489">Methyltransferase</keyword>
<proteinExistence type="inferred from homology"/>
<dbReference type="GO" id="GO:0032259">
    <property type="term" value="P:methylation"/>
    <property type="evidence" value="ECO:0007669"/>
    <property type="project" value="UniProtKB-KW"/>
</dbReference>
<dbReference type="GO" id="GO:0003677">
    <property type="term" value="F:DNA binding"/>
    <property type="evidence" value="ECO:0007669"/>
    <property type="project" value="InterPro"/>
</dbReference>
<evidence type="ECO:0000256" key="3">
    <source>
        <dbReference type="ARBA" id="ARBA00022603"/>
    </source>
</evidence>
<dbReference type="REBASE" id="303650">
    <property type="entry name" value="M.UthLM102ORF5585P"/>
</dbReference>
<evidence type="ECO:0000313" key="9">
    <source>
        <dbReference type="Proteomes" id="UP000291151"/>
    </source>
</evidence>
<protein>
    <recommendedName>
        <fullName evidence="2">site-specific DNA-methyltransferase (cytosine-N(4)-specific)</fullName>
        <ecNumber evidence="2">2.1.1.113</ecNumber>
    </recommendedName>
</protein>
<keyword evidence="4" id="KW-0808">Transferase</keyword>
<dbReference type="EC" id="2.1.1.113" evidence="2"/>
<dbReference type="GO" id="GO:0009307">
    <property type="term" value="P:DNA restriction-modification system"/>
    <property type="evidence" value="ECO:0007669"/>
    <property type="project" value="UniProtKB-KW"/>
</dbReference>
<dbReference type="Gene3D" id="3.40.50.150">
    <property type="entry name" value="Vaccinia Virus protein VP39"/>
    <property type="match status" value="2"/>
</dbReference>
<dbReference type="InterPro" id="IPR017985">
    <property type="entry name" value="MeTrfase_CN4_CS"/>
</dbReference>
<dbReference type="InterPro" id="IPR029063">
    <property type="entry name" value="SAM-dependent_MTases_sf"/>
</dbReference>
<evidence type="ECO:0000256" key="2">
    <source>
        <dbReference type="ARBA" id="ARBA00012185"/>
    </source>
</evidence>
<keyword evidence="5" id="KW-0949">S-adenosyl-L-methionine</keyword>
<name>A0A4V1A2Y5_9BACL</name>
<organism evidence="8 9">
    <name type="scientific">Ureibacillus thermophilus</name>
    <dbReference type="NCBI Taxonomy" id="367743"/>
    <lineage>
        <taxon>Bacteria</taxon>
        <taxon>Bacillati</taxon>
        <taxon>Bacillota</taxon>
        <taxon>Bacilli</taxon>
        <taxon>Bacillales</taxon>
        <taxon>Caryophanaceae</taxon>
        <taxon>Ureibacillus</taxon>
    </lineage>
</organism>
<accession>A0A4V1A2Y5</accession>
<dbReference type="EMBL" id="CP036528">
    <property type="protein sequence ID" value="QBK25370.1"/>
    <property type="molecule type" value="Genomic_DNA"/>
</dbReference>
<dbReference type="SUPFAM" id="SSF53335">
    <property type="entry name" value="S-adenosyl-L-methionine-dependent methyltransferases"/>
    <property type="match status" value="1"/>
</dbReference>
<dbReference type="Proteomes" id="UP000291151">
    <property type="component" value="Chromosome"/>
</dbReference>
<dbReference type="KEGG" id="uth:DKZ56_05585"/>
<reference evidence="8 9" key="1">
    <citation type="submission" date="2019-02" db="EMBL/GenBank/DDBJ databases">
        <title>Ureibacillus thermophilus.</title>
        <authorList>
            <person name="Sunny J.S."/>
            <person name="Natarajan A."/>
            <person name="Saleena L.M."/>
        </authorList>
    </citation>
    <scope>NUCLEOTIDE SEQUENCE [LARGE SCALE GENOMIC DNA]</scope>
    <source>
        <strain evidence="8 9">LM102</strain>
    </source>
</reference>
<comment type="catalytic activity">
    <reaction evidence="7">
        <text>a 2'-deoxycytidine in DNA + S-adenosyl-L-methionine = an N(4)-methyl-2'-deoxycytidine in DNA + S-adenosyl-L-homocysteine + H(+)</text>
        <dbReference type="Rhea" id="RHEA:16857"/>
        <dbReference type="Rhea" id="RHEA-COMP:11369"/>
        <dbReference type="Rhea" id="RHEA-COMP:13674"/>
        <dbReference type="ChEBI" id="CHEBI:15378"/>
        <dbReference type="ChEBI" id="CHEBI:57856"/>
        <dbReference type="ChEBI" id="CHEBI:59789"/>
        <dbReference type="ChEBI" id="CHEBI:85452"/>
        <dbReference type="ChEBI" id="CHEBI:137933"/>
        <dbReference type="EC" id="2.1.1.113"/>
    </reaction>
</comment>
<sequence>MESEAMKVMNTGNMLENRDEAIRQIFLNILEQDEDFWDFRNENTKEFSHGYHSYPAMMISQVARNLMRMILSNQPNIKSVFDPFMGSGTTLVEGVLHGLDSFGTDLNPLARLLGKVKTTPLNPTYLSEVAEQFIFSLSNDELSYKNGDLVLEKPEFKNIDYWFKPYVIDYLQIIKNNIKKIQHDDIKLFFWAVFSEVVRYVSNTRNSEFKLYRMDEEKLADWNPNVFDVFIKFLNRNIELNQQFYELYNEQNPTNQPAVKIFDLNAMNLEGIDDNSFDLLITSPPYGDSRTTVAYGQFSRLSLQWLDFNEIGEDESLVKDINKIDALLLGGKVDKELKNSLASETLERTIESIAIEDEKRAKEVLQFYIDLDKALKEIARVMKPNSYQCWVVGNRTVKKVKIPTHQIIIELFQKYGVRHVLTFERNIPNKKMPKENSPTNKVGEKVTTMNGEVIFILRKEG</sequence>
<evidence type="ECO:0000256" key="6">
    <source>
        <dbReference type="ARBA" id="ARBA00022747"/>
    </source>
</evidence>
<evidence type="ECO:0000256" key="4">
    <source>
        <dbReference type="ARBA" id="ARBA00022679"/>
    </source>
</evidence>
<dbReference type="GO" id="GO:0015667">
    <property type="term" value="F:site-specific DNA-methyltransferase (cytosine-N4-specific) activity"/>
    <property type="evidence" value="ECO:0007669"/>
    <property type="project" value="UniProtKB-EC"/>
</dbReference>
<keyword evidence="9" id="KW-1185">Reference proteome</keyword>
<comment type="similarity">
    <text evidence="1">Belongs to the N(4)/N(6)-methyltransferase family. N(4) subfamily.</text>
</comment>
<keyword evidence="6" id="KW-0680">Restriction system</keyword>
<evidence type="ECO:0000256" key="5">
    <source>
        <dbReference type="ARBA" id="ARBA00022691"/>
    </source>
</evidence>
<gene>
    <name evidence="8" type="ORF">DKZ56_05585</name>
</gene>
<dbReference type="PROSITE" id="PS00093">
    <property type="entry name" value="N4_MTASE"/>
    <property type="match status" value="1"/>
</dbReference>
<evidence type="ECO:0000256" key="1">
    <source>
        <dbReference type="ARBA" id="ARBA00010203"/>
    </source>
</evidence>
<evidence type="ECO:0000256" key="7">
    <source>
        <dbReference type="ARBA" id="ARBA00049120"/>
    </source>
</evidence>
<dbReference type="AlphaFoldDB" id="A0A4V1A2Y5"/>